<accession>A0ABR3Q3X9</accession>
<comment type="caution">
    <text evidence="2">The sequence shown here is derived from an EMBL/GenBank/DDBJ whole genome shotgun (WGS) entry which is preliminary data.</text>
</comment>
<organism evidence="2 3">
    <name type="scientific">Vanrija albida</name>
    <dbReference type="NCBI Taxonomy" id="181172"/>
    <lineage>
        <taxon>Eukaryota</taxon>
        <taxon>Fungi</taxon>
        <taxon>Dikarya</taxon>
        <taxon>Basidiomycota</taxon>
        <taxon>Agaricomycotina</taxon>
        <taxon>Tremellomycetes</taxon>
        <taxon>Trichosporonales</taxon>
        <taxon>Trichosporonaceae</taxon>
        <taxon>Vanrija</taxon>
    </lineage>
</organism>
<dbReference type="GeneID" id="95984455"/>
<keyword evidence="3" id="KW-1185">Reference proteome</keyword>
<dbReference type="Proteomes" id="UP001565368">
    <property type="component" value="Unassembled WGS sequence"/>
</dbReference>
<dbReference type="EMBL" id="JBBXJM010000003">
    <property type="protein sequence ID" value="KAL1409429.1"/>
    <property type="molecule type" value="Genomic_DNA"/>
</dbReference>
<gene>
    <name evidence="2" type="ORF">Q8F55_003412</name>
</gene>
<feature type="region of interest" description="Disordered" evidence="1">
    <location>
        <begin position="262"/>
        <end position="303"/>
    </location>
</feature>
<proteinExistence type="predicted"/>
<evidence type="ECO:0000256" key="1">
    <source>
        <dbReference type="SAM" id="MobiDB-lite"/>
    </source>
</evidence>
<evidence type="ECO:0000313" key="2">
    <source>
        <dbReference type="EMBL" id="KAL1409429.1"/>
    </source>
</evidence>
<name>A0ABR3Q3X9_9TREE</name>
<sequence length="303" mass="34350">MMEWLSTAWNSIGFTKSSAASYAERRRTEFDVVKHQFLVAVHMSLSDAVVRADPEFAGVLRWILAWEQSRYEYSETEYARLLRMIDNFNGELEHFLNDRGGAAKLVAREIAGYYSLEDGADVVAAGHDPRRVLEAINARLNDEYGRSTALVVSSDPLKNEKQFSQTRADVVRRCIQHVSCLVDAVAQAEADGLLDRTRLFPPNGAISTPSHAQVRHEAVEFVRLRDARDERLMRVLEVEMEGVAWPTMFDELAAWRRARAKLEEKERGTEVKERDSDEKEKGTPADPADGRQDAEVKKPKEIA</sequence>
<evidence type="ECO:0000313" key="3">
    <source>
        <dbReference type="Proteomes" id="UP001565368"/>
    </source>
</evidence>
<protein>
    <submittedName>
        <fullName evidence="2">Uncharacterized protein</fullName>
    </submittedName>
</protein>
<reference evidence="2 3" key="1">
    <citation type="submission" date="2023-08" db="EMBL/GenBank/DDBJ databases">
        <title>Annotated Genome Sequence of Vanrija albida AlHP1.</title>
        <authorList>
            <person name="Herzog R."/>
        </authorList>
    </citation>
    <scope>NUCLEOTIDE SEQUENCE [LARGE SCALE GENOMIC DNA]</scope>
    <source>
        <strain evidence="2 3">AlHP1</strain>
    </source>
</reference>
<dbReference type="RefSeq" id="XP_069209373.1">
    <property type="nucleotide sequence ID" value="XM_069351955.1"/>
</dbReference>